<keyword evidence="3" id="KW-1185">Reference proteome</keyword>
<gene>
    <name evidence="2" type="ORF">FHS57_003733</name>
</gene>
<dbReference type="PROSITE" id="PS51257">
    <property type="entry name" value="PROKAR_LIPOPROTEIN"/>
    <property type="match status" value="1"/>
</dbReference>
<evidence type="ECO:0000259" key="1">
    <source>
        <dbReference type="PROSITE" id="PS50093"/>
    </source>
</evidence>
<dbReference type="CDD" id="cd00146">
    <property type="entry name" value="PKD"/>
    <property type="match status" value="3"/>
</dbReference>
<dbReference type="Pfam" id="PF00801">
    <property type="entry name" value="PKD"/>
    <property type="match status" value="1"/>
</dbReference>
<evidence type="ECO:0000313" key="3">
    <source>
        <dbReference type="Proteomes" id="UP000541352"/>
    </source>
</evidence>
<dbReference type="SUPFAM" id="SSF49299">
    <property type="entry name" value="PKD domain"/>
    <property type="match status" value="3"/>
</dbReference>
<dbReference type="AlphaFoldDB" id="A0A7W5ZMQ5"/>
<dbReference type="RefSeq" id="WP_183976226.1">
    <property type="nucleotide sequence ID" value="NZ_JACIBY010000007.1"/>
</dbReference>
<dbReference type="EMBL" id="JACIBY010000007">
    <property type="protein sequence ID" value="MBB3839724.1"/>
    <property type="molecule type" value="Genomic_DNA"/>
</dbReference>
<dbReference type="Proteomes" id="UP000541352">
    <property type="component" value="Unassembled WGS sequence"/>
</dbReference>
<dbReference type="InterPro" id="IPR022409">
    <property type="entry name" value="PKD/Chitinase_dom"/>
</dbReference>
<reference evidence="2 3" key="1">
    <citation type="submission" date="2020-08" db="EMBL/GenBank/DDBJ databases">
        <title>Genomic Encyclopedia of Type Strains, Phase IV (KMG-IV): sequencing the most valuable type-strain genomes for metagenomic binning, comparative biology and taxonomic classification.</title>
        <authorList>
            <person name="Goeker M."/>
        </authorList>
    </citation>
    <scope>NUCLEOTIDE SEQUENCE [LARGE SCALE GENOMIC DNA]</scope>
    <source>
        <strain evidence="2 3">DSM 17976</strain>
    </source>
</reference>
<organism evidence="2 3">
    <name type="scientific">Runella defluvii</name>
    <dbReference type="NCBI Taxonomy" id="370973"/>
    <lineage>
        <taxon>Bacteria</taxon>
        <taxon>Pseudomonadati</taxon>
        <taxon>Bacteroidota</taxon>
        <taxon>Cytophagia</taxon>
        <taxon>Cytophagales</taxon>
        <taxon>Spirosomataceae</taxon>
        <taxon>Runella</taxon>
    </lineage>
</organism>
<comment type="caution">
    <text evidence="2">The sequence shown here is derived from an EMBL/GenBank/DDBJ whole genome shotgun (WGS) entry which is preliminary data.</text>
</comment>
<protein>
    <submittedName>
        <fullName evidence="2">PKD repeat protein</fullName>
    </submittedName>
</protein>
<dbReference type="SMART" id="SM00089">
    <property type="entry name" value="PKD"/>
    <property type="match status" value="3"/>
</dbReference>
<feature type="domain" description="PKD" evidence="1">
    <location>
        <begin position="59"/>
        <end position="117"/>
    </location>
</feature>
<name>A0A7W5ZMQ5_9BACT</name>
<dbReference type="Gene3D" id="2.60.40.10">
    <property type="entry name" value="Immunoglobulins"/>
    <property type="match status" value="3"/>
</dbReference>
<dbReference type="InterPro" id="IPR035986">
    <property type="entry name" value="PKD_dom_sf"/>
</dbReference>
<proteinExistence type="predicted"/>
<evidence type="ECO:0000313" key="2">
    <source>
        <dbReference type="EMBL" id="MBB3839724.1"/>
    </source>
</evidence>
<accession>A0A7W5ZMQ5</accession>
<dbReference type="InterPro" id="IPR000601">
    <property type="entry name" value="PKD_dom"/>
</dbReference>
<dbReference type="InterPro" id="IPR013783">
    <property type="entry name" value="Ig-like_fold"/>
</dbReference>
<dbReference type="PROSITE" id="PS50093">
    <property type="entry name" value="PKD"/>
    <property type="match status" value="1"/>
</dbReference>
<sequence length="442" mass="48738">MFRALLYTATLFFILAALVGCVKEVALPVTADFDYQSPNNSFTIPATVTFNNTSTGGETFLWTFQGGEPSTSTKKTPGEVIYKTAGTFNVRLEVSNFDGSQRVIEKKVTIDANLKADFGYAVEGNTYAPATVKFSNTSAGFEKIEWTFEGGTPATSIQKDPVVTFETGGTHKVRLTVSNSRLTAFRDTVIVLEPELTPTFTIDIPKQYDELEAPVTLQLKNTSVGNTTNRWEIEGAEVSQSQEKEPSVRFSKAGTYSISLEVSNGKKTKKISQSITIKPSKGYAYIKDVELGIYDSRGERGIFYSTTLRKAFKESEDVTLAEAATIDLLFFGLNESFSFNRFLSPHAAASAGVNPITGVGKTTVINPLNVENVLDFENLGEAQLKALQIIRDENEPDEFFDEKSPKIVLFENAQKKKGVLLIKEFIKDGANSRIRFDIKILK</sequence>